<organism evidence="13 14">
    <name type="scientific">Thermobifida halotolerans</name>
    <dbReference type="NCBI Taxonomy" id="483545"/>
    <lineage>
        <taxon>Bacteria</taxon>
        <taxon>Bacillati</taxon>
        <taxon>Actinomycetota</taxon>
        <taxon>Actinomycetes</taxon>
        <taxon>Streptosporangiales</taxon>
        <taxon>Nocardiopsidaceae</taxon>
        <taxon>Thermobifida</taxon>
    </lineage>
</organism>
<dbReference type="InterPro" id="IPR042211">
    <property type="entry name" value="CRISPR-assoc_Cas1_N"/>
</dbReference>
<keyword evidence="5 11" id="KW-0460">Magnesium</keyword>
<dbReference type="HAMAP" id="MF_01470">
    <property type="entry name" value="Cas1"/>
    <property type="match status" value="1"/>
</dbReference>
<dbReference type="GO" id="GO:0004519">
    <property type="term" value="F:endonuclease activity"/>
    <property type="evidence" value="ECO:0007669"/>
    <property type="project" value="UniProtKB-UniRule"/>
</dbReference>
<evidence type="ECO:0000256" key="1">
    <source>
        <dbReference type="ARBA" id="ARBA00022722"/>
    </source>
</evidence>
<dbReference type="RefSeq" id="WP_084012720.1">
    <property type="nucleotide sequence ID" value="NZ_CP063196.1"/>
</dbReference>
<dbReference type="Pfam" id="PF01867">
    <property type="entry name" value="Cas_Cas1"/>
    <property type="match status" value="1"/>
</dbReference>
<keyword evidence="7 11" id="KW-0238">DNA-binding</keyword>
<evidence type="ECO:0000256" key="4">
    <source>
        <dbReference type="ARBA" id="ARBA00022801"/>
    </source>
</evidence>
<name>A0AA97M3D8_9ACTN</name>
<dbReference type="NCBIfam" id="TIGR00287">
    <property type="entry name" value="cas1"/>
    <property type="match status" value="1"/>
</dbReference>
<protein>
    <recommendedName>
        <fullName evidence="11">CRISPR-associated endonuclease Cas1</fullName>
        <ecNumber evidence="11">3.1.-.-</ecNumber>
    </recommendedName>
</protein>
<dbReference type="SUPFAM" id="SSF56672">
    <property type="entry name" value="DNA/RNA polymerases"/>
    <property type="match status" value="1"/>
</dbReference>
<dbReference type="Pfam" id="PF00078">
    <property type="entry name" value="RVT_1"/>
    <property type="match status" value="1"/>
</dbReference>
<comment type="function">
    <text evidence="11">CRISPR (clustered regularly interspaced short palindromic repeat), is an adaptive immune system that provides protection against mobile genetic elements (viruses, transposable elements and conjugative plasmids). CRISPR clusters contain spacers, sequences complementary to antecedent mobile elements, and target invading nucleic acids. CRISPR clusters are transcribed and processed into CRISPR RNA (crRNA). Acts as a dsDNA endonuclease. Involved in the integration of spacer DNA into the CRISPR cassette.</text>
</comment>
<keyword evidence="4 11" id="KW-0378">Hydrolase</keyword>
<evidence type="ECO:0000259" key="12">
    <source>
        <dbReference type="PROSITE" id="PS50878"/>
    </source>
</evidence>
<comment type="cofactor">
    <cofactor evidence="11">
        <name>Mg(2+)</name>
        <dbReference type="ChEBI" id="CHEBI:18420"/>
    </cofactor>
    <cofactor evidence="11">
        <name>Mn(2+)</name>
        <dbReference type="ChEBI" id="CHEBI:29035"/>
    </cofactor>
</comment>
<dbReference type="InterPro" id="IPR050646">
    <property type="entry name" value="Cas1"/>
</dbReference>
<dbReference type="InterPro" id="IPR042206">
    <property type="entry name" value="CRISPR-assoc_Cas1_C"/>
</dbReference>
<gene>
    <name evidence="11 13" type="primary">cas1</name>
    <name evidence="13" type="ORF">NI17_020425</name>
</gene>
<reference evidence="13" key="1">
    <citation type="submission" date="2020-10" db="EMBL/GenBank/DDBJ databases">
        <title>De novo genome project of the cellulose decomposer Thermobifida halotolerans type strain.</title>
        <authorList>
            <person name="Nagy I."/>
            <person name="Horvath B."/>
            <person name="Kukolya J."/>
            <person name="Nagy I."/>
            <person name="Orsini M."/>
        </authorList>
    </citation>
    <scope>NUCLEOTIDE SEQUENCE</scope>
    <source>
        <strain evidence="13">DSM 44931</strain>
    </source>
</reference>
<evidence type="ECO:0000256" key="9">
    <source>
        <dbReference type="ARBA" id="ARBA00025589"/>
    </source>
</evidence>
<proteinExistence type="inferred from homology"/>
<keyword evidence="8 11" id="KW-0464">Manganese</keyword>
<feature type="domain" description="Reverse transcriptase" evidence="12">
    <location>
        <begin position="49"/>
        <end position="278"/>
    </location>
</feature>
<evidence type="ECO:0000313" key="14">
    <source>
        <dbReference type="Proteomes" id="UP000265719"/>
    </source>
</evidence>
<dbReference type="AlphaFoldDB" id="A0AA97M3D8"/>
<dbReference type="InterPro" id="IPR043502">
    <property type="entry name" value="DNA/RNA_pol_sf"/>
</dbReference>
<evidence type="ECO:0000256" key="5">
    <source>
        <dbReference type="ARBA" id="ARBA00022842"/>
    </source>
</evidence>
<dbReference type="InterPro" id="IPR002729">
    <property type="entry name" value="CRISPR-assoc_Cas1"/>
</dbReference>
<feature type="binding site" evidence="11">
    <location>
        <position position="532"/>
    </location>
    <ligand>
        <name>Mn(2+)</name>
        <dbReference type="ChEBI" id="CHEBI:29035"/>
    </ligand>
</feature>
<dbReference type="CDD" id="cd09634">
    <property type="entry name" value="Cas1_I-II-III"/>
    <property type="match status" value="1"/>
</dbReference>
<dbReference type="CDD" id="cd01651">
    <property type="entry name" value="RT_G2_intron"/>
    <property type="match status" value="1"/>
</dbReference>
<dbReference type="GO" id="GO:0046872">
    <property type="term" value="F:metal ion binding"/>
    <property type="evidence" value="ECO:0007669"/>
    <property type="project" value="UniProtKB-UniRule"/>
</dbReference>
<evidence type="ECO:0000256" key="6">
    <source>
        <dbReference type="ARBA" id="ARBA00023118"/>
    </source>
</evidence>
<dbReference type="GO" id="GO:0043571">
    <property type="term" value="P:maintenance of CRISPR repeat elements"/>
    <property type="evidence" value="ECO:0007669"/>
    <property type="project" value="UniProtKB-UniRule"/>
</dbReference>
<dbReference type="Gene3D" id="3.30.70.270">
    <property type="match status" value="1"/>
</dbReference>
<evidence type="ECO:0000256" key="7">
    <source>
        <dbReference type="ARBA" id="ARBA00023125"/>
    </source>
</evidence>
<feature type="binding site" evidence="11">
    <location>
        <position position="517"/>
    </location>
    <ligand>
        <name>Mn(2+)</name>
        <dbReference type="ChEBI" id="CHEBI:29035"/>
    </ligand>
</feature>
<comment type="function">
    <text evidence="9">Poorly processive, error-prone DNA polymerase involved in untargeted mutagenesis. Copies undamaged DNA at stalled replication forks, which arise in vivo from mismatched or misaligned primer ends. These misaligned primers can be extended by PolIV. Exhibits no 3'-5' exonuclease (proofreading) activity. May be involved in translesional synthesis, in conjunction with the beta clamp from PolIII.</text>
</comment>
<dbReference type="PANTHER" id="PTHR34353">
    <property type="entry name" value="CRISPR-ASSOCIATED ENDONUCLEASE CAS1 1"/>
    <property type="match status" value="1"/>
</dbReference>
<feature type="binding site" evidence="11">
    <location>
        <position position="452"/>
    </location>
    <ligand>
        <name>Mn(2+)</name>
        <dbReference type="ChEBI" id="CHEBI:29035"/>
    </ligand>
</feature>
<dbReference type="GO" id="GO:0016787">
    <property type="term" value="F:hydrolase activity"/>
    <property type="evidence" value="ECO:0007669"/>
    <property type="project" value="UniProtKB-KW"/>
</dbReference>
<dbReference type="GO" id="GO:0003677">
    <property type="term" value="F:DNA binding"/>
    <property type="evidence" value="ECO:0007669"/>
    <property type="project" value="UniProtKB-KW"/>
</dbReference>
<evidence type="ECO:0000256" key="8">
    <source>
        <dbReference type="ARBA" id="ARBA00023211"/>
    </source>
</evidence>
<evidence type="ECO:0000256" key="10">
    <source>
        <dbReference type="ARBA" id="ARBA00038592"/>
    </source>
</evidence>
<comment type="subunit">
    <text evidence="10 11">Homodimer, forms a heterotetramer with a Cas2 homodimer.</text>
</comment>
<keyword evidence="6 11" id="KW-0051">Antiviral defense</keyword>
<evidence type="ECO:0000313" key="13">
    <source>
        <dbReference type="EMBL" id="UOE19094.1"/>
    </source>
</evidence>
<dbReference type="PROSITE" id="PS50878">
    <property type="entry name" value="RT_POL"/>
    <property type="match status" value="1"/>
</dbReference>
<keyword evidence="3 11" id="KW-0255">Endonuclease</keyword>
<dbReference type="Gene3D" id="3.100.10.20">
    <property type="entry name" value="CRISPR-associated endonuclease Cas1, N-terminal domain"/>
    <property type="match status" value="1"/>
</dbReference>
<dbReference type="EC" id="3.1.-.-" evidence="11"/>
<keyword evidence="1 11" id="KW-0540">Nuclease</keyword>
<dbReference type="KEGG" id="thao:NI17_020425"/>
<dbReference type="PANTHER" id="PTHR34353:SF2">
    <property type="entry name" value="CRISPR-ASSOCIATED ENDONUCLEASE CAS1 1"/>
    <property type="match status" value="1"/>
</dbReference>
<evidence type="ECO:0000256" key="11">
    <source>
        <dbReference type="HAMAP-Rule" id="MF_01470"/>
    </source>
</evidence>
<keyword evidence="2 11" id="KW-0479">Metal-binding</keyword>
<dbReference type="Proteomes" id="UP000265719">
    <property type="component" value="Chromosome"/>
</dbReference>
<comment type="similarity">
    <text evidence="11">Belongs to the CRISPR-associated endonuclease Cas1 family.</text>
</comment>
<dbReference type="InterPro" id="IPR000477">
    <property type="entry name" value="RT_dom"/>
</dbReference>
<keyword evidence="14" id="KW-1185">Reference proteome</keyword>
<evidence type="ECO:0000256" key="3">
    <source>
        <dbReference type="ARBA" id="ARBA00022759"/>
    </source>
</evidence>
<accession>A0AA97M3D8</accession>
<evidence type="ECO:0000256" key="2">
    <source>
        <dbReference type="ARBA" id="ARBA00022723"/>
    </source>
</evidence>
<sequence>MGSLLAKVASEEVLSSAWHEVRENDLDDGVKSPPVREFEKGALRRLLDLGQRLRSGEYEPEPVVAIEVPKPSGGSRLLAIPAVADRVVERAILEVVEPYLDPVLLPWSFAYRKGLGVDDAVHALAMAREAGNGWVVRADIEDCFEEIPRWPVVTRVRELVPDAELCLLVQQLVTRRAVGPAAHRVRDGRGRGLHQGSALSPVLTNLYLDTFDRAMLERGHQVLRYADDFAIPAPSRGAAERALADAGEVLAEWGLALNDAKSRVVSFNEGVEFLGRTLGGRDGVRAEERASPLEATLYITTPGALVRSRGDRVRVEHGEETLLSVNLKRVRQVVAVGRVGFSTPFVHRALRQGVELVLLDDIGRFQGRLSRALGGDVHVRAAQYEAALDGATALAHARSFVAGKIANLRTALLRAWRRHGVAEDTAEVSARLLKARTGALRARSLTELMGHEGAASRDYFACLGRLFGPEWGFTHRRRRPPPDQVNAMLSFGYTLLLNDAVVACHIAGLDPEAGFLHALRRGRASLALDLIEEFRPVIVDSVVTRLVLGGRVTPDGFDVSGDSEQGCRMKPDTLKTFLAAYEKRMLTLARHPGLGRRVSYRMALVAQARLMASVIAGDESAYTPLVWR</sequence>
<dbReference type="Gene3D" id="1.20.120.920">
    <property type="entry name" value="CRISPR-associated endonuclease Cas1, C-terminal domain"/>
    <property type="match status" value="1"/>
</dbReference>
<dbReference type="GO" id="GO:0051607">
    <property type="term" value="P:defense response to virus"/>
    <property type="evidence" value="ECO:0007669"/>
    <property type="project" value="UniProtKB-UniRule"/>
</dbReference>
<dbReference type="InterPro" id="IPR043128">
    <property type="entry name" value="Rev_trsase/Diguanyl_cyclase"/>
</dbReference>
<dbReference type="EMBL" id="CP063196">
    <property type="protein sequence ID" value="UOE19094.1"/>
    <property type="molecule type" value="Genomic_DNA"/>
</dbReference>